<dbReference type="InterPro" id="IPR021858">
    <property type="entry name" value="Fun_TF"/>
</dbReference>
<organism evidence="5 6">
    <name type="scientific">Cladosporium halotolerans</name>
    <dbReference type="NCBI Taxonomy" id="1052096"/>
    <lineage>
        <taxon>Eukaryota</taxon>
        <taxon>Fungi</taxon>
        <taxon>Dikarya</taxon>
        <taxon>Ascomycota</taxon>
        <taxon>Pezizomycotina</taxon>
        <taxon>Dothideomycetes</taxon>
        <taxon>Dothideomycetidae</taxon>
        <taxon>Cladosporiales</taxon>
        <taxon>Cladosporiaceae</taxon>
        <taxon>Cladosporium</taxon>
    </lineage>
</organism>
<keyword evidence="3" id="KW-0812">Transmembrane</keyword>
<dbReference type="GO" id="GO:0008270">
    <property type="term" value="F:zinc ion binding"/>
    <property type="evidence" value="ECO:0007669"/>
    <property type="project" value="InterPro"/>
</dbReference>
<dbReference type="GeneID" id="96009819"/>
<feature type="transmembrane region" description="Helical" evidence="3">
    <location>
        <begin position="300"/>
        <end position="319"/>
    </location>
</feature>
<reference evidence="5 6" key="1">
    <citation type="journal article" date="2020" name="Microbiol. Resour. Announc.">
        <title>Draft Genome Sequence of a Cladosporium Species Isolated from the Mesophotic Ascidian Didemnum maculosum.</title>
        <authorList>
            <person name="Gioti A."/>
            <person name="Siaperas R."/>
            <person name="Nikolaivits E."/>
            <person name="Le Goff G."/>
            <person name="Ouazzani J."/>
            <person name="Kotoulas G."/>
            <person name="Topakas E."/>
        </authorList>
    </citation>
    <scope>NUCLEOTIDE SEQUENCE [LARGE SCALE GENOMIC DNA]</scope>
    <source>
        <strain evidence="5 6">TM138-S3</strain>
    </source>
</reference>
<keyword evidence="6" id="KW-1185">Reference proteome</keyword>
<feature type="region of interest" description="Disordered" evidence="2">
    <location>
        <begin position="1"/>
        <end position="43"/>
    </location>
</feature>
<evidence type="ECO:0000256" key="1">
    <source>
        <dbReference type="ARBA" id="ARBA00023242"/>
    </source>
</evidence>
<dbReference type="Gene3D" id="4.10.240.10">
    <property type="entry name" value="Zn(2)-C6 fungal-type DNA-binding domain"/>
    <property type="match status" value="1"/>
</dbReference>
<feature type="compositionally biased region" description="Low complexity" evidence="2">
    <location>
        <begin position="21"/>
        <end position="36"/>
    </location>
</feature>
<keyword evidence="1" id="KW-0539">Nucleus</keyword>
<dbReference type="SUPFAM" id="SSF57701">
    <property type="entry name" value="Zn2/Cys6 DNA-binding domain"/>
    <property type="match status" value="1"/>
</dbReference>
<evidence type="ECO:0000256" key="3">
    <source>
        <dbReference type="SAM" id="Phobius"/>
    </source>
</evidence>
<dbReference type="PROSITE" id="PS00463">
    <property type="entry name" value="ZN2_CY6_FUNGAL_1"/>
    <property type="match status" value="1"/>
</dbReference>
<dbReference type="AlphaFoldDB" id="A0AB34KCR2"/>
<dbReference type="RefSeq" id="XP_069225857.1">
    <property type="nucleotide sequence ID" value="XM_069376981.1"/>
</dbReference>
<dbReference type="GO" id="GO:0001228">
    <property type="term" value="F:DNA-binding transcription activator activity, RNA polymerase II-specific"/>
    <property type="evidence" value="ECO:0007669"/>
    <property type="project" value="TreeGrafter"/>
</dbReference>
<accession>A0AB34KCR2</accession>
<dbReference type="InterPro" id="IPR036864">
    <property type="entry name" value="Zn2-C6_fun-type_DNA-bd_sf"/>
</dbReference>
<dbReference type="Pfam" id="PF00172">
    <property type="entry name" value="Zn_clus"/>
    <property type="match status" value="1"/>
</dbReference>
<name>A0AB34KCR2_9PEZI</name>
<dbReference type="PANTHER" id="PTHR47784">
    <property type="entry name" value="STEROL UPTAKE CONTROL PROTEIN 2"/>
    <property type="match status" value="1"/>
</dbReference>
<sequence>MSASPASHVSHESSTRAVRQSTSILAASRSATSARHSIQKHTKTRTGCRTCKKRKIKCDEGRPSCRNCTKHLVQCDFASPATRPNSIVPAEAIAPLNLLDLELMNNFTASTYNTLSNNSTIRSVWKNAIVRKALGCDFLMRALLSVSSIHMAQHRPEQEHLYLSHAIAYHDMASRKAVSLMGTMLPENIEDLWIFSVLTVYFALGSPRNSRSASKYGYDLLPEWMFLFNGVHQIFFALQSTSYAGIVSPLLNHGTELWTISHQPKHENANILHELSSRIDAWVRDEGDAAIYQRAIRSDVVGSVLIGAVLVWLVLAGAGST</sequence>
<dbReference type="InterPro" id="IPR053157">
    <property type="entry name" value="Sterol_Uptake_Regulator"/>
</dbReference>
<comment type="caution">
    <text evidence="5">The sequence shown here is derived from an EMBL/GenBank/DDBJ whole genome shotgun (WGS) entry which is preliminary data.</text>
</comment>
<keyword evidence="3" id="KW-1133">Transmembrane helix</keyword>
<dbReference type="CDD" id="cd00067">
    <property type="entry name" value="GAL4"/>
    <property type="match status" value="1"/>
</dbReference>
<gene>
    <name evidence="5" type="ORF">WHR41_08377</name>
</gene>
<feature type="domain" description="Zn(2)-C6 fungal-type" evidence="4">
    <location>
        <begin position="47"/>
        <end position="77"/>
    </location>
</feature>
<dbReference type="EMBL" id="JAAQHG020000044">
    <property type="protein sequence ID" value="KAL1582750.1"/>
    <property type="molecule type" value="Genomic_DNA"/>
</dbReference>
<dbReference type="Pfam" id="PF11951">
    <property type="entry name" value="Fungal_trans_2"/>
    <property type="match status" value="1"/>
</dbReference>
<evidence type="ECO:0000313" key="6">
    <source>
        <dbReference type="Proteomes" id="UP000803884"/>
    </source>
</evidence>
<evidence type="ECO:0000256" key="2">
    <source>
        <dbReference type="SAM" id="MobiDB-lite"/>
    </source>
</evidence>
<dbReference type="PANTHER" id="PTHR47784:SF5">
    <property type="entry name" value="STEROL UPTAKE CONTROL PROTEIN 2"/>
    <property type="match status" value="1"/>
</dbReference>
<keyword evidence="3" id="KW-0472">Membrane</keyword>
<proteinExistence type="predicted"/>
<evidence type="ECO:0000259" key="4">
    <source>
        <dbReference type="PROSITE" id="PS50048"/>
    </source>
</evidence>
<dbReference type="InterPro" id="IPR001138">
    <property type="entry name" value="Zn2Cys6_DnaBD"/>
</dbReference>
<evidence type="ECO:0000313" key="5">
    <source>
        <dbReference type="EMBL" id="KAL1582750.1"/>
    </source>
</evidence>
<dbReference type="PROSITE" id="PS50048">
    <property type="entry name" value="ZN2_CY6_FUNGAL_2"/>
    <property type="match status" value="1"/>
</dbReference>
<dbReference type="Proteomes" id="UP000803884">
    <property type="component" value="Unassembled WGS sequence"/>
</dbReference>
<dbReference type="SMART" id="SM00066">
    <property type="entry name" value="GAL4"/>
    <property type="match status" value="1"/>
</dbReference>
<protein>
    <recommendedName>
        <fullName evidence="4">Zn(2)-C6 fungal-type domain-containing protein</fullName>
    </recommendedName>
</protein>